<dbReference type="InterPro" id="IPR017871">
    <property type="entry name" value="ABC_transporter-like_CS"/>
</dbReference>
<dbReference type="EMBL" id="VJMH01000010">
    <property type="protein sequence ID" value="KAF0720516.1"/>
    <property type="molecule type" value="Genomic_DNA"/>
</dbReference>
<dbReference type="InterPro" id="IPR003439">
    <property type="entry name" value="ABC_transporter-like_ATP-bd"/>
</dbReference>
<feature type="transmembrane region" description="Helical" evidence="8">
    <location>
        <begin position="511"/>
        <end position="532"/>
    </location>
</feature>
<feature type="transmembrane region" description="Helical" evidence="8">
    <location>
        <begin position="445"/>
        <end position="470"/>
    </location>
</feature>
<dbReference type="PROSITE" id="PS00211">
    <property type="entry name" value="ABC_TRANSPORTER_1"/>
    <property type="match status" value="1"/>
</dbReference>
<protein>
    <submittedName>
        <fullName evidence="11">Aste57867_235 protein</fullName>
    </submittedName>
</protein>
<dbReference type="GO" id="GO:0016887">
    <property type="term" value="F:ATP hydrolysis activity"/>
    <property type="evidence" value="ECO:0007669"/>
    <property type="project" value="InterPro"/>
</dbReference>
<dbReference type="Pfam" id="PF01061">
    <property type="entry name" value="ABC2_membrane"/>
    <property type="match status" value="2"/>
</dbReference>
<dbReference type="PROSITE" id="PS50893">
    <property type="entry name" value="ABC_TRANSPORTER_2"/>
    <property type="match status" value="2"/>
</dbReference>
<evidence type="ECO:0000256" key="6">
    <source>
        <dbReference type="ARBA" id="ARBA00022989"/>
    </source>
</evidence>
<dbReference type="SUPFAM" id="SSF52540">
    <property type="entry name" value="P-loop containing nucleoside triphosphate hydrolases"/>
    <property type="match status" value="2"/>
</dbReference>
<dbReference type="PANTHER" id="PTHR19241">
    <property type="entry name" value="ATP-BINDING CASSETTE TRANSPORTER"/>
    <property type="match status" value="1"/>
</dbReference>
<evidence type="ECO:0000259" key="9">
    <source>
        <dbReference type="PROSITE" id="PS50893"/>
    </source>
</evidence>
<dbReference type="InterPro" id="IPR013525">
    <property type="entry name" value="ABC2_TM"/>
</dbReference>
<reference evidence="10" key="2">
    <citation type="submission" date="2019-06" db="EMBL/GenBank/DDBJ databases">
        <title>Genomics analysis of Aphanomyces spp. identifies a new class of oomycete effector associated with host adaptation.</title>
        <authorList>
            <person name="Gaulin E."/>
        </authorList>
    </citation>
    <scope>NUCLEOTIDE SEQUENCE</scope>
    <source>
        <strain evidence="10">CBS 578.67</strain>
    </source>
</reference>
<evidence type="ECO:0000256" key="7">
    <source>
        <dbReference type="ARBA" id="ARBA00023136"/>
    </source>
</evidence>
<keyword evidence="5" id="KW-0067">ATP-binding</keyword>
<reference evidence="11 12" key="1">
    <citation type="submission" date="2019-03" db="EMBL/GenBank/DDBJ databases">
        <authorList>
            <person name="Gaulin E."/>
            <person name="Dumas B."/>
        </authorList>
    </citation>
    <scope>NUCLEOTIDE SEQUENCE [LARGE SCALE GENOMIC DNA]</scope>
    <source>
        <strain evidence="11">CBS 568.67</strain>
    </source>
</reference>
<dbReference type="GO" id="GO:0140359">
    <property type="term" value="F:ABC-type transporter activity"/>
    <property type="evidence" value="ECO:0007669"/>
    <property type="project" value="InterPro"/>
</dbReference>
<gene>
    <name evidence="11" type="primary">Aste57867_235</name>
    <name evidence="10" type="ORF">As57867_000235</name>
    <name evidence="11" type="ORF">ASTE57867_235</name>
</gene>
<dbReference type="Proteomes" id="UP000332933">
    <property type="component" value="Unassembled WGS sequence"/>
</dbReference>
<feature type="transmembrane region" description="Helical" evidence="8">
    <location>
        <begin position="1027"/>
        <end position="1045"/>
    </location>
</feature>
<feature type="transmembrane region" description="Helical" evidence="8">
    <location>
        <begin position="989"/>
        <end position="1007"/>
    </location>
</feature>
<keyword evidence="4" id="KW-0547">Nucleotide-binding</keyword>
<feature type="domain" description="ABC transporter" evidence="9">
    <location>
        <begin position="660"/>
        <end position="900"/>
    </location>
</feature>
<keyword evidence="6 8" id="KW-1133">Transmembrane helix</keyword>
<evidence type="ECO:0000313" key="11">
    <source>
        <dbReference type="EMBL" id="VFT77461.1"/>
    </source>
</evidence>
<dbReference type="InterPro" id="IPR043926">
    <property type="entry name" value="ABCG_dom"/>
</dbReference>
<dbReference type="Pfam" id="PF00005">
    <property type="entry name" value="ABC_tran"/>
    <property type="match status" value="2"/>
</dbReference>
<evidence type="ECO:0000256" key="3">
    <source>
        <dbReference type="ARBA" id="ARBA00022692"/>
    </source>
</evidence>
<keyword evidence="3 8" id="KW-0812">Transmembrane</keyword>
<evidence type="ECO:0000256" key="1">
    <source>
        <dbReference type="ARBA" id="ARBA00004141"/>
    </source>
</evidence>
<organism evidence="11 12">
    <name type="scientific">Aphanomyces stellatus</name>
    <dbReference type="NCBI Taxonomy" id="120398"/>
    <lineage>
        <taxon>Eukaryota</taxon>
        <taxon>Sar</taxon>
        <taxon>Stramenopiles</taxon>
        <taxon>Oomycota</taxon>
        <taxon>Saprolegniomycetes</taxon>
        <taxon>Saprolegniales</taxon>
        <taxon>Verrucalvaceae</taxon>
        <taxon>Aphanomyces</taxon>
    </lineage>
</organism>
<keyword evidence="7 8" id="KW-0472">Membrane</keyword>
<dbReference type="GO" id="GO:0016020">
    <property type="term" value="C:membrane"/>
    <property type="evidence" value="ECO:0007669"/>
    <property type="project" value="UniProtKB-SubCell"/>
</dbReference>
<name>A0A485K359_9STRA</name>
<feature type="transmembrane region" description="Helical" evidence="8">
    <location>
        <begin position="1134"/>
        <end position="1153"/>
    </location>
</feature>
<evidence type="ECO:0000313" key="10">
    <source>
        <dbReference type="EMBL" id="KAF0720516.1"/>
    </source>
</evidence>
<feature type="transmembrane region" description="Helical" evidence="8">
    <location>
        <begin position="405"/>
        <end position="424"/>
    </location>
</feature>
<evidence type="ECO:0000256" key="5">
    <source>
        <dbReference type="ARBA" id="ARBA00022840"/>
    </source>
</evidence>
<dbReference type="InterPro" id="IPR003593">
    <property type="entry name" value="AAA+_ATPase"/>
</dbReference>
<feature type="transmembrane region" description="Helical" evidence="8">
    <location>
        <begin position="482"/>
        <end position="504"/>
    </location>
</feature>
<feature type="transmembrane region" description="Helical" evidence="8">
    <location>
        <begin position="1105"/>
        <end position="1127"/>
    </location>
</feature>
<comment type="subcellular location">
    <subcellularLocation>
        <location evidence="1">Membrane</location>
        <topology evidence="1">Multi-pass membrane protein</topology>
    </subcellularLocation>
</comment>
<sequence>MAAAVTSKYAAFLKDIKEKGHCGQPMEVCISAYSWKATATATDHILNDINAKFTPGTMTLVLGAPGCGKTSLLKAVAGIFPTNIVSGSITYNGVKTTAMQAQLRHLVTFAGQKDEHIPTLTVKETLEFAHACRNVHGSFNCEAGTAAIIDMLGLERCQNTLVGDDFVRGVSGGQRRRVSLGEMLTGQSPILLLDEYTTGLDATVATEITQKLRDMCNAVQYTVITALLQPPPEVFALFDNVLILADGHMAYFGPCGNAVAYFESIGFARPSITDTADFLQEVTTAFGRRYAVPSASVPSTGREFHDRFRNTDAFKALGLDAAGGGSKGQPTADLVMKETAAGSHPLRRHNVVGMVFQRQLKLVLRDKQFNKIRIGQSLLMGLAIGSLFGKLGFTSKNVPEKVGLIFLTILFTSVVTLANIAYTIQIRGVYQKQAIFRLYPAWAYAAAESFLEVICCAIQVFLFTVTTYWMCEFSAVDSGSHYGLYYLVVFLNSVSVTQCFKFIASSAATSVGGLILGAATIFILVIFSGFAIQGPALPTYLTWLFDLNPGSWAFWALVQNEYTSSIPEYDNPHPLVHKRMGDYYMLFFGVSTDSKYITWAIGYLTFCYVFMACATAFGYQYIRHAKKYAPKKEASSHAVVPLAREEKHVQHTIEFTPVTLSFHELFYTVTLPKTKHGPSQTVELLSDIHGHFVPGTMTALMGTSGAGKSTLMDVLAGRKNSGKIKGVIKVNGRALTKATQTQFGYVEQFDLHCVTATVEEALSFSAYLRLADTRHAHDLIQSTLHILELDGQRHRRISLLSNEQSKRVTIGVELVANPSVLFLDEPTSGLDVHAAKVVCDAMQRISKSGRTVICTIHQPSFVLFEMFDALVLLRSGGKMVYFGPLDHGLAVVDYFQSTAGVRDLHPQENPATYMLDVLAANPSIDFTSLYLNSTLCAHNLNKVNPTTGSAAATTVDGELPPRHASSYSMQLYQLGLRTLRKYWRTQEYSVGRVFISLFVALTFGILFKNDGAIAYTAQVQSQVSLIFIGPLFMGIIAVITGLPVVDAERMVFFRERASGMYATWPYTIVFAVVEIPYVVVNSLVFALVFYFMLHLAADAVAFGWFYLYFCLHTLFATYLGQLLVAVLPDLRTAIVATGGVNSLFSLFAGFFIHKNSIPDAWIWMYWISPLHYAVEGMLATQFLANHTPIFVGSQGAVLSPVNTTIAEFTLSQFGGGLSLDNKLTDVGVLIGIVVIVVTGCFFGQQFISFVTR</sequence>
<dbReference type="Pfam" id="PF19055">
    <property type="entry name" value="ABC2_membrane_7"/>
    <property type="match status" value="1"/>
</dbReference>
<proteinExistence type="predicted"/>
<dbReference type="AlphaFoldDB" id="A0A485K359"/>
<evidence type="ECO:0000313" key="12">
    <source>
        <dbReference type="Proteomes" id="UP000332933"/>
    </source>
</evidence>
<dbReference type="SMART" id="SM00382">
    <property type="entry name" value="AAA"/>
    <property type="match status" value="2"/>
</dbReference>
<feature type="transmembrane region" description="Helical" evidence="8">
    <location>
        <begin position="1226"/>
        <end position="1250"/>
    </location>
</feature>
<dbReference type="OrthoDB" id="66620at2759"/>
<feature type="transmembrane region" description="Helical" evidence="8">
    <location>
        <begin position="1066"/>
        <end position="1093"/>
    </location>
</feature>
<evidence type="ECO:0000256" key="8">
    <source>
        <dbReference type="SAM" id="Phobius"/>
    </source>
</evidence>
<accession>A0A485K359</accession>
<dbReference type="InterPro" id="IPR027417">
    <property type="entry name" value="P-loop_NTPase"/>
</dbReference>
<evidence type="ECO:0000256" key="2">
    <source>
        <dbReference type="ARBA" id="ARBA00022448"/>
    </source>
</evidence>
<keyword evidence="12" id="KW-1185">Reference proteome</keyword>
<dbReference type="GO" id="GO:0005524">
    <property type="term" value="F:ATP binding"/>
    <property type="evidence" value="ECO:0007669"/>
    <property type="project" value="UniProtKB-KW"/>
</dbReference>
<evidence type="ECO:0000256" key="4">
    <source>
        <dbReference type="ARBA" id="ARBA00022741"/>
    </source>
</evidence>
<keyword evidence="2" id="KW-0813">Transport</keyword>
<dbReference type="EMBL" id="CAADRA010000010">
    <property type="protein sequence ID" value="VFT77461.1"/>
    <property type="molecule type" value="Genomic_DNA"/>
</dbReference>
<feature type="transmembrane region" description="Helical" evidence="8">
    <location>
        <begin position="596"/>
        <end position="622"/>
    </location>
</feature>
<dbReference type="Gene3D" id="3.40.50.300">
    <property type="entry name" value="P-loop containing nucleotide triphosphate hydrolases"/>
    <property type="match status" value="2"/>
</dbReference>
<feature type="domain" description="ABC transporter" evidence="9">
    <location>
        <begin position="30"/>
        <end position="271"/>
    </location>
</feature>